<organism evidence="2 3">
    <name type="scientific">Chryseomicrobium palamuruense</name>
    <dbReference type="NCBI Taxonomy" id="682973"/>
    <lineage>
        <taxon>Bacteria</taxon>
        <taxon>Bacillati</taxon>
        <taxon>Bacillota</taxon>
        <taxon>Bacilli</taxon>
        <taxon>Bacillales</taxon>
        <taxon>Caryophanaceae</taxon>
        <taxon>Chryseomicrobium</taxon>
    </lineage>
</organism>
<gene>
    <name evidence="2" type="ORF">ACFO0S_01855</name>
</gene>
<evidence type="ECO:0000313" key="2">
    <source>
        <dbReference type="EMBL" id="MFC4353810.1"/>
    </source>
</evidence>
<dbReference type="GO" id="GO:0016746">
    <property type="term" value="F:acyltransferase activity"/>
    <property type="evidence" value="ECO:0007669"/>
    <property type="project" value="UniProtKB-KW"/>
</dbReference>
<dbReference type="InterPro" id="IPR038740">
    <property type="entry name" value="BioF2-like_GNAT_dom"/>
</dbReference>
<dbReference type="InterPro" id="IPR016181">
    <property type="entry name" value="Acyl_CoA_acyltransferase"/>
</dbReference>
<keyword evidence="2" id="KW-0012">Acyltransferase</keyword>
<dbReference type="SUPFAM" id="SSF55729">
    <property type="entry name" value="Acyl-CoA N-acyltransferases (Nat)"/>
    <property type="match status" value="1"/>
</dbReference>
<evidence type="ECO:0000313" key="3">
    <source>
        <dbReference type="Proteomes" id="UP001595733"/>
    </source>
</evidence>
<reference evidence="3" key="1">
    <citation type="journal article" date="2019" name="Int. J. Syst. Evol. Microbiol.">
        <title>The Global Catalogue of Microorganisms (GCM) 10K type strain sequencing project: providing services to taxonomists for standard genome sequencing and annotation.</title>
        <authorList>
            <consortium name="The Broad Institute Genomics Platform"/>
            <consortium name="The Broad Institute Genome Sequencing Center for Infectious Disease"/>
            <person name="Wu L."/>
            <person name="Ma J."/>
        </authorList>
    </citation>
    <scope>NUCLEOTIDE SEQUENCE [LARGE SCALE GENOMIC DNA]</scope>
    <source>
        <strain evidence="3">CCUG 50353</strain>
    </source>
</reference>
<dbReference type="EC" id="2.3.-.-" evidence="2"/>
<comment type="caution">
    <text evidence="2">The sequence shown here is derived from an EMBL/GenBank/DDBJ whole genome shotgun (WGS) entry which is preliminary data.</text>
</comment>
<dbReference type="Proteomes" id="UP001595733">
    <property type="component" value="Unassembled WGS sequence"/>
</dbReference>
<proteinExistence type="predicted"/>
<keyword evidence="3" id="KW-1185">Reference proteome</keyword>
<sequence>MTNIVQIYTCLPDEKEIVKLVSLHESIFGNGEEMKRKLDSKKDILIQTISFEDRVIAYKIGYELNAQTFYSWLGGVDPKHRKQGLAQQLMTQQHEWVKQKGYSSIRTKTMNRWRGMLLLNIKNGFDVQSTYVDERGNHKIVLEKCLQENHN</sequence>
<feature type="domain" description="N-acetyltransferase" evidence="1">
    <location>
        <begin position="5"/>
        <end position="147"/>
    </location>
</feature>
<keyword evidence="2" id="KW-0808">Transferase</keyword>
<dbReference type="PROSITE" id="PS51186">
    <property type="entry name" value="GNAT"/>
    <property type="match status" value="1"/>
</dbReference>
<name>A0ABV8URC5_9BACL</name>
<dbReference type="Pfam" id="PF13480">
    <property type="entry name" value="Acetyltransf_6"/>
    <property type="match status" value="1"/>
</dbReference>
<accession>A0ABV8URC5</accession>
<dbReference type="InterPro" id="IPR000182">
    <property type="entry name" value="GNAT_dom"/>
</dbReference>
<dbReference type="CDD" id="cd04301">
    <property type="entry name" value="NAT_SF"/>
    <property type="match status" value="1"/>
</dbReference>
<dbReference type="Gene3D" id="3.40.630.30">
    <property type="match status" value="1"/>
</dbReference>
<dbReference type="EMBL" id="JBHSEF010000009">
    <property type="protein sequence ID" value="MFC4353810.1"/>
    <property type="molecule type" value="Genomic_DNA"/>
</dbReference>
<protein>
    <submittedName>
        <fullName evidence="2">GNAT family N-acetyltransferase</fullName>
        <ecNumber evidence="2">2.3.-.-</ecNumber>
    </submittedName>
</protein>
<dbReference type="RefSeq" id="WP_378139576.1">
    <property type="nucleotide sequence ID" value="NZ_JBHSEF010000009.1"/>
</dbReference>
<evidence type="ECO:0000259" key="1">
    <source>
        <dbReference type="PROSITE" id="PS51186"/>
    </source>
</evidence>